<name>A0A699YWL3_HAELA</name>
<dbReference type="EMBL" id="BLLF01000746">
    <property type="protein sequence ID" value="GFH14603.1"/>
    <property type="molecule type" value="Genomic_DNA"/>
</dbReference>
<evidence type="ECO:0000256" key="1">
    <source>
        <dbReference type="SAM" id="MobiDB-lite"/>
    </source>
</evidence>
<feature type="region of interest" description="Disordered" evidence="1">
    <location>
        <begin position="66"/>
        <end position="91"/>
    </location>
</feature>
<accession>A0A699YWL3</accession>
<evidence type="ECO:0000313" key="2">
    <source>
        <dbReference type="EMBL" id="GFH14603.1"/>
    </source>
</evidence>
<dbReference type="Proteomes" id="UP000485058">
    <property type="component" value="Unassembled WGS sequence"/>
</dbReference>
<sequence>MQPSILAFTYHIFVLGYWGTGLHCAHPLVSRARLLRGFVRGCAGWARSSVTSSVYGGPFSVASRRQPASFTTTKKKQHWGEQQQELQDDKDGTISQEALLVQTQGSIHSFQHLEWEGSEVSREHWGYH</sequence>
<reference evidence="2 3" key="1">
    <citation type="submission" date="2020-02" db="EMBL/GenBank/DDBJ databases">
        <title>Draft genome sequence of Haematococcus lacustris strain NIES-144.</title>
        <authorList>
            <person name="Morimoto D."/>
            <person name="Nakagawa S."/>
            <person name="Yoshida T."/>
            <person name="Sawayama S."/>
        </authorList>
    </citation>
    <scope>NUCLEOTIDE SEQUENCE [LARGE SCALE GENOMIC DNA]</scope>
    <source>
        <strain evidence="2 3">NIES-144</strain>
    </source>
</reference>
<organism evidence="2 3">
    <name type="scientific">Haematococcus lacustris</name>
    <name type="common">Green alga</name>
    <name type="synonym">Haematococcus pluvialis</name>
    <dbReference type="NCBI Taxonomy" id="44745"/>
    <lineage>
        <taxon>Eukaryota</taxon>
        <taxon>Viridiplantae</taxon>
        <taxon>Chlorophyta</taxon>
        <taxon>core chlorophytes</taxon>
        <taxon>Chlorophyceae</taxon>
        <taxon>CS clade</taxon>
        <taxon>Chlamydomonadales</taxon>
        <taxon>Haematococcaceae</taxon>
        <taxon>Haematococcus</taxon>
    </lineage>
</organism>
<proteinExistence type="predicted"/>
<gene>
    <name evidence="2" type="ORF">HaLaN_10692</name>
</gene>
<dbReference type="AlphaFoldDB" id="A0A699YWL3"/>
<protein>
    <submittedName>
        <fullName evidence="2">Uncharacterized protein</fullName>
    </submittedName>
</protein>
<keyword evidence="3" id="KW-1185">Reference proteome</keyword>
<evidence type="ECO:0000313" key="3">
    <source>
        <dbReference type="Proteomes" id="UP000485058"/>
    </source>
</evidence>
<comment type="caution">
    <text evidence="2">The sequence shown here is derived from an EMBL/GenBank/DDBJ whole genome shotgun (WGS) entry which is preliminary data.</text>
</comment>